<evidence type="ECO:0000256" key="1">
    <source>
        <dbReference type="SAM" id="MobiDB-lite"/>
    </source>
</evidence>
<evidence type="ECO:0000259" key="2">
    <source>
        <dbReference type="PROSITE" id="PS50878"/>
    </source>
</evidence>
<keyword evidence="4" id="KW-1185">Reference proteome</keyword>
<dbReference type="Gene3D" id="3.10.10.10">
    <property type="entry name" value="HIV Type 1 Reverse Transcriptase, subunit A, domain 1"/>
    <property type="match status" value="1"/>
</dbReference>
<dbReference type="Pfam" id="PF00078">
    <property type="entry name" value="RVT_1"/>
    <property type="match status" value="1"/>
</dbReference>
<protein>
    <submittedName>
        <fullName evidence="3">Transposon Ty3-G Gag-Pol polyprotein</fullName>
    </submittedName>
</protein>
<dbReference type="InterPro" id="IPR043502">
    <property type="entry name" value="DNA/RNA_pol_sf"/>
</dbReference>
<dbReference type="Pfam" id="PF17919">
    <property type="entry name" value="RT_RNaseH_2"/>
    <property type="match status" value="1"/>
</dbReference>
<dbReference type="InterPro" id="IPR041577">
    <property type="entry name" value="RT_RNaseH_2"/>
</dbReference>
<dbReference type="CDD" id="cd01647">
    <property type="entry name" value="RT_LTR"/>
    <property type="match status" value="1"/>
</dbReference>
<feature type="domain" description="Reverse transcriptase" evidence="2">
    <location>
        <begin position="196"/>
        <end position="375"/>
    </location>
</feature>
<dbReference type="InterPro" id="IPR000477">
    <property type="entry name" value="RT_dom"/>
</dbReference>
<reference evidence="3" key="2">
    <citation type="journal article" date="2024" name="Plant">
        <title>Genomic evolution and insights into agronomic trait innovations of Sesamum species.</title>
        <authorList>
            <person name="Miao H."/>
            <person name="Wang L."/>
            <person name="Qu L."/>
            <person name="Liu H."/>
            <person name="Sun Y."/>
            <person name="Le M."/>
            <person name="Wang Q."/>
            <person name="Wei S."/>
            <person name="Zheng Y."/>
            <person name="Lin W."/>
            <person name="Duan Y."/>
            <person name="Cao H."/>
            <person name="Xiong S."/>
            <person name="Wang X."/>
            <person name="Wei L."/>
            <person name="Li C."/>
            <person name="Ma Q."/>
            <person name="Ju M."/>
            <person name="Zhao R."/>
            <person name="Li G."/>
            <person name="Mu C."/>
            <person name="Tian Q."/>
            <person name="Mei H."/>
            <person name="Zhang T."/>
            <person name="Gao T."/>
            <person name="Zhang H."/>
        </authorList>
    </citation>
    <scope>NUCLEOTIDE SEQUENCE</scope>
    <source>
        <strain evidence="3">K16</strain>
    </source>
</reference>
<dbReference type="PROSITE" id="PS50878">
    <property type="entry name" value="RT_POL"/>
    <property type="match status" value="1"/>
</dbReference>
<evidence type="ECO:0000313" key="4">
    <source>
        <dbReference type="Proteomes" id="UP001289374"/>
    </source>
</evidence>
<dbReference type="InterPro" id="IPR029472">
    <property type="entry name" value="Copia-like_N"/>
</dbReference>
<name>A0AAE1XAH0_9LAMI</name>
<dbReference type="EMBL" id="JACGWL010000002">
    <property type="protein sequence ID" value="KAK4407833.1"/>
    <property type="molecule type" value="Genomic_DNA"/>
</dbReference>
<evidence type="ECO:0000313" key="3">
    <source>
        <dbReference type="EMBL" id="KAK4407833.1"/>
    </source>
</evidence>
<organism evidence="3 4">
    <name type="scientific">Sesamum angolense</name>
    <dbReference type="NCBI Taxonomy" id="2727404"/>
    <lineage>
        <taxon>Eukaryota</taxon>
        <taxon>Viridiplantae</taxon>
        <taxon>Streptophyta</taxon>
        <taxon>Embryophyta</taxon>
        <taxon>Tracheophyta</taxon>
        <taxon>Spermatophyta</taxon>
        <taxon>Magnoliopsida</taxon>
        <taxon>eudicotyledons</taxon>
        <taxon>Gunneridae</taxon>
        <taxon>Pentapetalae</taxon>
        <taxon>asterids</taxon>
        <taxon>lamiids</taxon>
        <taxon>Lamiales</taxon>
        <taxon>Pedaliaceae</taxon>
        <taxon>Sesamum</taxon>
    </lineage>
</organism>
<gene>
    <name evidence="3" type="ORF">Sango_0364300</name>
</gene>
<dbReference type="PANTHER" id="PTHR24559:SF444">
    <property type="entry name" value="REVERSE TRANSCRIPTASE DOMAIN-CONTAINING PROTEIN"/>
    <property type="match status" value="1"/>
</dbReference>
<feature type="region of interest" description="Disordered" evidence="1">
    <location>
        <begin position="72"/>
        <end position="97"/>
    </location>
</feature>
<dbReference type="Pfam" id="PF14244">
    <property type="entry name" value="Retrotran_gag_3"/>
    <property type="match status" value="1"/>
</dbReference>
<dbReference type="InterPro" id="IPR043128">
    <property type="entry name" value="Rev_trsase/Diguanyl_cyclase"/>
</dbReference>
<dbReference type="Proteomes" id="UP001289374">
    <property type="component" value="Unassembled WGS sequence"/>
</dbReference>
<dbReference type="InterPro" id="IPR053134">
    <property type="entry name" value="RNA-dir_DNA_polymerase"/>
</dbReference>
<dbReference type="Gene3D" id="3.30.70.270">
    <property type="match status" value="1"/>
</dbReference>
<proteinExistence type="predicted"/>
<comment type="caution">
    <text evidence="3">The sequence shown here is derived from an EMBL/GenBank/DDBJ whole genome shotgun (WGS) entry which is preliminary data.</text>
</comment>
<dbReference type="SUPFAM" id="SSF56672">
    <property type="entry name" value="DNA/RNA polymerases"/>
    <property type="match status" value="1"/>
</dbReference>
<accession>A0AAE1XAH0</accession>
<dbReference type="PANTHER" id="PTHR24559">
    <property type="entry name" value="TRANSPOSON TY3-I GAG-POL POLYPROTEIN"/>
    <property type="match status" value="1"/>
</dbReference>
<sequence>MVMISAPLNGSHWLTWSRSICIALEGKDKLDFVDDLYGWNWKLSMVNAMVLCYTKYNVRFVQYHREECPIKKEKKNDGYGPRDKGRPEEPFGKSGEERRVEAIEELKVINLSEDDEKTTKIGTTMRPSTEQHLIQFLKKNKEVFAWTMTDLHGISPDVITHKLSVNPSAKPVKQKKRMFGAKRSQAIKEEVDKMLQAGYIRPVQYPEWLANVVLVPKSNGKWRLCIDFTDLNKACPKDPFPLPRIDILVDSTSGCEMLSFLDAYQGYNQIPLASEDQEKASFVTDQGVFCYNVMPFGLKNAGATYQRLVNHMFQNQIGRNMEVYIDDMLVKSEKEQDHIKDLEECFQILTTFGMKLNPAKCTFGVRGGRFLGKVGGSKQIHLAIGQGPTFLQNPPGGAKFEWSTNGQEAFDELKKYLVSPPLLTKPETGETLYLYLAISENAVSSVLVRQENREHLPVYYVSKVLQGAEPKYSQIEKLALSLVIAARKLRPYFQSHQVTVLTNHPLKQLLASPKLSGRMVKWAVELSEYGIEFHPRPAIKAQVLADFVVELAYDEASISTPTWSVYVDGSSTSTGSGAGVALESP</sequence>
<dbReference type="AlphaFoldDB" id="A0AAE1XAH0"/>
<reference evidence="3" key="1">
    <citation type="submission" date="2020-06" db="EMBL/GenBank/DDBJ databases">
        <authorList>
            <person name="Li T."/>
            <person name="Hu X."/>
            <person name="Zhang T."/>
            <person name="Song X."/>
            <person name="Zhang H."/>
            <person name="Dai N."/>
            <person name="Sheng W."/>
            <person name="Hou X."/>
            <person name="Wei L."/>
        </authorList>
    </citation>
    <scope>NUCLEOTIDE SEQUENCE</scope>
    <source>
        <strain evidence="3">K16</strain>
        <tissue evidence="3">Leaf</tissue>
    </source>
</reference>